<evidence type="ECO:0000256" key="1">
    <source>
        <dbReference type="ARBA" id="ARBA00022705"/>
    </source>
</evidence>
<dbReference type="InterPro" id="IPR016136">
    <property type="entry name" value="DNA_helicase_N/primase_C"/>
</dbReference>
<keyword evidence="5" id="KW-0547">Nucleotide-binding</keyword>
<feature type="compositionally biased region" description="Polar residues" evidence="3">
    <location>
        <begin position="1"/>
        <end position="12"/>
    </location>
</feature>
<evidence type="ECO:0000256" key="2">
    <source>
        <dbReference type="ARBA" id="ARBA00023125"/>
    </source>
</evidence>
<dbReference type="SUPFAM" id="SSF48024">
    <property type="entry name" value="N-terminal domain of DnaB helicase"/>
    <property type="match status" value="1"/>
</dbReference>
<keyword evidence="6" id="KW-1185">Reference proteome</keyword>
<evidence type="ECO:0000259" key="4">
    <source>
        <dbReference type="Pfam" id="PF00772"/>
    </source>
</evidence>
<keyword evidence="5" id="KW-0347">Helicase</keyword>
<dbReference type="Proteomes" id="UP000247591">
    <property type="component" value="Unassembled WGS sequence"/>
</dbReference>
<protein>
    <submittedName>
        <fullName evidence="5">DnaB helicase-like protein</fullName>
    </submittedName>
</protein>
<feature type="domain" description="DNA helicase DnaB-like N-terminal" evidence="4">
    <location>
        <begin position="46"/>
        <end position="122"/>
    </location>
</feature>
<dbReference type="InterPro" id="IPR007693">
    <property type="entry name" value="DNA_helicase_DnaB-like_N"/>
</dbReference>
<dbReference type="RefSeq" id="WP_110471850.1">
    <property type="nucleotide sequence ID" value="NZ_QJSP01000016.1"/>
</dbReference>
<comment type="caution">
    <text evidence="5">The sequence shown here is derived from an EMBL/GenBank/DDBJ whole genome shotgun (WGS) entry which is preliminary data.</text>
</comment>
<dbReference type="InterPro" id="IPR036185">
    <property type="entry name" value="DNA_heli_DnaB-like_N_sf"/>
</dbReference>
<dbReference type="OrthoDB" id="4578080at2"/>
<reference evidence="5 6" key="1">
    <citation type="submission" date="2018-06" db="EMBL/GenBank/DDBJ databases">
        <title>Genomic Encyclopedia of Type Strains, Phase IV (KMG-IV): sequencing the most valuable type-strain genomes for metagenomic binning, comparative biology and taxonomic classification.</title>
        <authorList>
            <person name="Goeker M."/>
        </authorList>
    </citation>
    <scope>NUCLEOTIDE SEQUENCE [LARGE SCALE GENOMIC DNA]</scope>
    <source>
        <strain evidence="5 6">DSM 45521</strain>
    </source>
</reference>
<dbReference type="GO" id="GO:0005524">
    <property type="term" value="F:ATP binding"/>
    <property type="evidence" value="ECO:0007669"/>
    <property type="project" value="InterPro"/>
</dbReference>
<sequence>MTITATDMSADTVSAGELPDDERAVTVGQFPGGLGADLDTESTITLAVEAAFLTALMWAPADMARQIRQILVTSDRWDPFWSAPHREIFDAVCAVLDSGAPPNPTLVQAHLFETGHLRRVEQHLLAIISPTQGPMVGGADLPHLAAKVVDQWYRRGYAGLLTRMAQVRESVSVEELSGHWANLTGHQLRAEELWLTKRDELAKL</sequence>
<evidence type="ECO:0000256" key="3">
    <source>
        <dbReference type="SAM" id="MobiDB-lite"/>
    </source>
</evidence>
<name>A0A318RG23_WILLI</name>
<gene>
    <name evidence="5" type="ORF">DFR67_11620</name>
</gene>
<dbReference type="GO" id="GO:0003677">
    <property type="term" value="F:DNA binding"/>
    <property type="evidence" value="ECO:0007669"/>
    <property type="project" value="UniProtKB-KW"/>
</dbReference>
<organism evidence="5 6">
    <name type="scientific">Williamsia limnetica</name>
    <dbReference type="NCBI Taxonomy" id="882452"/>
    <lineage>
        <taxon>Bacteria</taxon>
        <taxon>Bacillati</taxon>
        <taxon>Actinomycetota</taxon>
        <taxon>Actinomycetes</taxon>
        <taxon>Mycobacteriales</taxon>
        <taxon>Nocardiaceae</taxon>
        <taxon>Williamsia</taxon>
    </lineage>
</organism>
<keyword evidence="5" id="KW-0067">ATP-binding</keyword>
<proteinExistence type="predicted"/>
<dbReference type="GO" id="GO:0006260">
    <property type="term" value="P:DNA replication"/>
    <property type="evidence" value="ECO:0007669"/>
    <property type="project" value="UniProtKB-KW"/>
</dbReference>
<dbReference type="Pfam" id="PF00772">
    <property type="entry name" value="DnaB"/>
    <property type="match status" value="1"/>
</dbReference>
<dbReference type="Gene3D" id="1.10.860.10">
    <property type="entry name" value="DNAb Helicase, Chain A"/>
    <property type="match status" value="1"/>
</dbReference>
<dbReference type="GO" id="GO:0003678">
    <property type="term" value="F:DNA helicase activity"/>
    <property type="evidence" value="ECO:0007669"/>
    <property type="project" value="InterPro"/>
</dbReference>
<evidence type="ECO:0000313" key="6">
    <source>
        <dbReference type="Proteomes" id="UP000247591"/>
    </source>
</evidence>
<dbReference type="EMBL" id="QJSP01000016">
    <property type="protein sequence ID" value="PYE13466.1"/>
    <property type="molecule type" value="Genomic_DNA"/>
</dbReference>
<evidence type="ECO:0000313" key="5">
    <source>
        <dbReference type="EMBL" id="PYE13466.1"/>
    </source>
</evidence>
<feature type="region of interest" description="Disordered" evidence="3">
    <location>
        <begin position="1"/>
        <end position="20"/>
    </location>
</feature>
<keyword evidence="2" id="KW-0238">DNA-binding</keyword>
<dbReference type="AlphaFoldDB" id="A0A318RG23"/>
<keyword evidence="1" id="KW-0235">DNA replication</keyword>
<accession>A0A318RG23</accession>
<keyword evidence="5" id="KW-0378">Hydrolase</keyword>